<comment type="caution">
    <text evidence="7">The sequence shown here is derived from an EMBL/GenBank/DDBJ whole genome shotgun (WGS) entry which is preliminary data.</text>
</comment>
<dbReference type="EMBL" id="JAEKJZ010000009">
    <property type="protein sequence ID" value="MBN9674041.1"/>
    <property type="molecule type" value="Genomic_DNA"/>
</dbReference>
<keyword evidence="4 6" id="KW-1133">Transmembrane helix</keyword>
<evidence type="ECO:0000313" key="8">
    <source>
        <dbReference type="Proteomes" id="UP000664096"/>
    </source>
</evidence>
<comment type="subcellular location">
    <subcellularLocation>
        <location evidence="6">Cell membrane</location>
        <topology evidence="6">Multi-pass membrane protein</topology>
    </subcellularLocation>
    <subcellularLocation>
        <location evidence="1">Membrane</location>
    </subcellularLocation>
</comment>
<protein>
    <recommendedName>
        <fullName evidence="6">SURF1-like protein</fullName>
    </recommendedName>
</protein>
<dbReference type="RefSeq" id="WP_207144337.1">
    <property type="nucleotide sequence ID" value="NZ_JAEKJZ010000009.1"/>
</dbReference>
<feature type="transmembrane region" description="Helical" evidence="6">
    <location>
        <begin position="12"/>
        <end position="31"/>
    </location>
</feature>
<dbReference type="GO" id="GO:0005886">
    <property type="term" value="C:plasma membrane"/>
    <property type="evidence" value="ECO:0007669"/>
    <property type="project" value="UniProtKB-SubCell"/>
</dbReference>
<dbReference type="PANTHER" id="PTHR23427:SF2">
    <property type="entry name" value="SURFEIT LOCUS PROTEIN 1"/>
    <property type="match status" value="1"/>
</dbReference>
<evidence type="ECO:0000313" key="7">
    <source>
        <dbReference type="EMBL" id="MBN9674041.1"/>
    </source>
</evidence>
<evidence type="ECO:0000256" key="1">
    <source>
        <dbReference type="ARBA" id="ARBA00004370"/>
    </source>
</evidence>
<evidence type="ECO:0000256" key="3">
    <source>
        <dbReference type="ARBA" id="ARBA00022692"/>
    </source>
</evidence>
<gene>
    <name evidence="7" type="ORF">JF539_27030</name>
</gene>
<keyword evidence="5 6" id="KW-0472">Membrane</keyword>
<organism evidence="7 8">
    <name type="scientific">Roseibium aggregatum</name>
    <dbReference type="NCBI Taxonomy" id="187304"/>
    <lineage>
        <taxon>Bacteria</taxon>
        <taxon>Pseudomonadati</taxon>
        <taxon>Pseudomonadota</taxon>
        <taxon>Alphaproteobacteria</taxon>
        <taxon>Hyphomicrobiales</taxon>
        <taxon>Stappiaceae</taxon>
        <taxon>Roseibium</taxon>
    </lineage>
</organism>
<proteinExistence type="inferred from homology"/>
<evidence type="ECO:0000256" key="4">
    <source>
        <dbReference type="ARBA" id="ARBA00022989"/>
    </source>
</evidence>
<accession>A0A939EIY0</accession>
<evidence type="ECO:0000256" key="2">
    <source>
        <dbReference type="ARBA" id="ARBA00007165"/>
    </source>
</evidence>
<dbReference type="InterPro" id="IPR045214">
    <property type="entry name" value="Surf1/Surf4"/>
</dbReference>
<dbReference type="Pfam" id="PF02104">
    <property type="entry name" value="SURF1"/>
    <property type="match status" value="1"/>
</dbReference>
<dbReference type="PANTHER" id="PTHR23427">
    <property type="entry name" value="SURFEIT LOCUS PROTEIN"/>
    <property type="match status" value="1"/>
</dbReference>
<evidence type="ECO:0000256" key="5">
    <source>
        <dbReference type="ARBA" id="ARBA00023136"/>
    </source>
</evidence>
<dbReference type="InterPro" id="IPR002994">
    <property type="entry name" value="Surf1/Shy1"/>
</dbReference>
<name>A0A939EIY0_9HYPH</name>
<comment type="similarity">
    <text evidence="2 6">Belongs to the SURF1 family.</text>
</comment>
<feature type="transmembrane region" description="Helical" evidence="6">
    <location>
        <begin position="218"/>
        <end position="237"/>
    </location>
</feature>
<dbReference type="CDD" id="cd06662">
    <property type="entry name" value="SURF1"/>
    <property type="match status" value="1"/>
</dbReference>
<evidence type="ECO:0000256" key="6">
    <source>
        <dbReference type="RuleBase" id="RU363076"/>
    </source>
</evidence>
<dbReference type="AlphaFoldDB" id="A0A939EIY0"/>
<keyword evidence="6" id="KW-1003">Cell membrane</keyword>
<keyword evidence="3 6" id="KW-0812">Transmembrane</keyword>
<sequence>MTDWRKRVFLNWVLLGASVVLLVCLVLLGNWQLRRLDWKTELIHAVETRAFGEPVPAPAKSQWPDVSAASHAYMRVSAEGRLLGGKSLFVKALTELGSGFWMMQPLERNNGEILWINRGFVPAAYRTSADRDDGTDRKGVIVTGLLRISEPGGTLLEKNAPEENRWYSRDTRAFSRQAGLGDTAPFFVDADHTRAPGAFPRGGLTVIDFRNNHLQYALTWYAMALLLAGGIGYVIWLSRRPPTPDDD</sequence>
<dbReference type="PROSITE" id="PS50895">
    <property type="entry name" value="SURF1"/>
    <property type="match status" value="1"/>
</dbReference>
<dbReference type="Proteomes" id="UP000664096">
    <property type="component" value="Unassembled WGS sequence"/>
</dbReference>
<reference evidence="7" key="1">
    <citation type="submission" date="2020-12" db="EMBL/GenBank/DDBJ databases">
        <title>Oil enriched cultivation method for isolating marine PHA-producing bacteria.</title>
        <authorList>
            <person name="Zheng W."/>
            <person name="Yu S."/>
            <person name="Huang Y."/>
        </authorList>
    </citation>
    <scope>NUCLEOTIDE SEQUENCE</scope>
    <source>
        <strain evidence="7">SY-2-12</strain>
    </source>
</reference>